<feature type="compositionally biased region" description="Polar residues" evidence="1">
    <location>
        <begin position="375"/>
        <end position="384"/>
    </location>
</feature>
<feature type="region of interest" description="Disordered" evidence="1">
    <location>
        <begin position="1"/>
        <end position="51"/>
    </location>
</feature>
<feature type="compositionally biased region" description="Basic and acidic residues" evidence="1">
    <location>
        <begin position="28"/>
        <end position="39"/>
    </location>
</feature>
<gene>
    <name evidence="2" type="ORF">VMCG_08062</name>
</gene>
<feature type="region of interest" description="Disordered" evidence="1">
    <location>
        <begin position="373"/>
        <end position="392"/>
    </location>
</feature>
<keyword evidence="3" id="KW-1185">Reference proteome</keyword>
<dbReference type="Proteomes" id="UP000283895">
    <property type="component" value="Unassembled WGS sequence"/>
</dbReference>
<comment type="caution">
    <text evidence="2">The sequence shown here is derived from an EMBL/GenBank/DDBJ whole genome shotgun (WGS) entry which is preliminary data.</text>
</comment>
<accession>A0A423VRC0</accession>
<feature type="region of interest" description="Disordered" evidence="1">
    <location>
        <begin position="115"/>
        <end position="167"/>
    </location>
</feature>
<name>A0A423VRC0_9PEZI</name>
<evidence type="ECO:0000313" key="3">
    <source>
        <dbReference type="Proteomes" id="UP000283895"/>
    </source>
</evidence>
<feature type="region of interest" description="Disordered" evidence="1">
    <location>
        <begin position="416"/>
        <end position="440"/>
    </location>
</feature>
<protein>
    <submittedName>
        <fullName evidence="2">Uncharacterized protein</fullName>
    </submittedName>
</protein>
<reference evidence="2 3" key="1">
    <citation type="submission" date="2015-09" db="EMBL/GenBank/DDBJ databases">
        <title>Host preference determinants of Valsa canker pathogens revealed by comparative genomics.</title>
        <authorList>
            <person name="Yin Z."/>
            <person name="Huang L."/>
        </authorList>
    </citation>
    <scope>NUCLEOTIDE SEQUENCE [LARGE SCALE GENOMIC DNA]</scope>
    <source>
        <strain evidence="2 3">03-1</strain>
    </source>
</reference>
<dbReference type="EMBL" id="LKEA01000044">
    <property type="protein sequence ID" value="ROV93624.1"/>
    <property type="molecule type" value="Genomic_DNA"/>
</dbReference>
<evidence type="ECO:0000313" key="2">
    <source>
        <dbReference type="EMBL" id="ROV93624.1"/>
    </source>
</evidence>
<feature type="compositionally biased region" description="Basic and acidic residues" evidence="1">
    <location>
        <begin position="121"/>
        <end position="141"/>
    </location>
</feature>
<dbReference type="OrthoDB" id="10573802at2759"/>
<organism evidence="2 3">
    <name type="scientific">Cytospora schulzeri</name>
    <dbReference type="NCBI Taxonomy" id="448051"/>
    <lineage>
        <taxon>Eukaryota</taxon>
        <taxon>Fungi</taxon>
        <taxon>Dikarya</taxon>
        <taxon>Ascomycota</taxon>
        <taxon>Pezizomycotina</taxon>
        <taxon>Sordariomycetes</taxon>
        <taxon>Sordariomycetidae</taxon>
        <taxon>Diaporthales</taxon>
        <taxon>Cytosporaceae</taxon>
        <taxon>Cytospora</taxon>
    </lineage>
</organism>
<sequence length="507" mass="57038">MDLHGYEERSPNGPDHRPQSENIATTMRRRDNTSHHESQDSGMAPNQLCPGDTVAFSREDLQSAEWALNYARMALTESRVPSSQPYPSVMIVFSREGLQSIDIALNNVRMALTDPPAPFQTRRDGSLKSEPDNSMEFHDDVSNSSPYVYGSHATVEPGSVQRPPLEPPVRRKVISSHDDSRVLLGIPATTHVNIEGTSVPLVHVQYTPRGYAPKVFGRPNKGFNGRATACLSQFPGFTFPRYDSQGLQEMAPFFDALSKHIPNARKMHRILYRNLPLIFREMLSQREVYTRVTDYATKRAFFFHIHQIHYSALVQYHNSLRNPRSRAKPNLKAEAWAGLEVDVLVKVTEAVILAREVFLQELAANRKAAATTQAGFHTQDQQGTEPGHSSMIKERSNGVEAGMGVISKLEQEPGLAGLDEDDLGCKPEPNGWDNVRLSDVPKFDGDNDDNCWLKNLDSEDEGNVSRPPPTGREHRLARRAAWIKMGELRTRNAVDRWIRFVRVELGR</sequence>
<feature type="compositionally biased region" description="Basic and acidic residues" evidence="1">
    <location>
        <begin position="1"/>
        <end position="19"/>
    </location>
</feature>
<dbReference type="AlphaFoldDB" id="A0A423VRC0"/>
<evidence type="ECO:0000256" key="1">
    <source>
        <dbReference type="SAM" id="MobiDB-lite"/>
    </source>
</evidence>
<proteinExistence type="predicted"/>